<dbReference type="PANTHER" id="PTHR37353:SF1">
    <property type="entry name" value="RIKEN CDNA 4921517D22 GENE"/>
    <property type="match status" value="1"/>
</dbReference>
<dbReference type="GeneID" id="103260595"/>
<dbReference type="RefSeq" id="XP_008056421.1">
    <property type="nucleotide sequence ID" value="XM_008058230.1"/>
</dbReference>
<dbReference type="KEGG" id="csyr:103260595"/>
<dbReference type="AlphaFoldDB" id="A0A1U7TRQ8"/>
<dbReference type="InterPro" id="IPR040022">
    <property type="entry name" value="C9orf153-like"/>
</dbReference>
<dbReference type="PANTHER" id="PTHR37353">
    <property type="entry name" value="RIKEN CDNA 4921517D22 GENE"/>
    <property type="match status" value="1"/>
</dbReference>
<dbReference type="CTD" id="123521604"/>
<reference evidence="2" key="1">
    <citation type="submission" date="2025-08" db="UniProtKB">
        <authorList>
            <consortium name="RefSeq"/>
        </authorList>
    </citation>
    <scope>IDENTIFICATION</scope>
</reference>
<keyword evidence="1" id="KW-1185">Reference proteome</keyword>
<dbReference type="Pfam" id="PF17673">
    <property type="entry name" value="DUF5532"/>
    <property type="match status" value="1"/>
</dbReference>
<name>A0A1U7TRQ8_CARSF</name>
<dbReference type="Proteomes" id="UP000189704">
    <property type="component" value="Unplaced"/>
</dbReference>
<protein>
    <submittedName>
        <fullName evidence="2">Uncharacterized protein C9orf153 homolog</fullName>
    </submittedName>
</protein>
<dbReference type="OrthoDB" id="9945674at2759"/>
<sequence length="96" mass="10598">MLTIGDTSPTNDRERAAFPQCSLPELYTSLEDFYKESKKSNLLNMSGISLNEAQKMLTKNLNTMALARATSGRRKDSQTVIIKTVHGSKGSGIEIF</sequence>
<dbReference type="OMA" id="RQTVHGS"/>
<evidence type="ECO:0000313" key="1">
    <source>
        <dbReference type="Proteomes" id="UP000189704"/>
    </source>
</evidence>
<accession>A0A1U7TRQ8</accession>
<proteinExistence type="predicted"/>
<gene>
    <name evidence="2" type="primary">CUNH9orf153</name>
</gene>
<organism evidence="1 2">
    <name type="scientific">Carlito syrichta</name>
    <name type="common">Philippine tarsier</name>
    <name type="synonym">Tarsius syrichta</name>
    <dbReference type="NCBI Taxonomy" id="1868482"/>
    <lineage>
        <taxon>Eukaryota</taxon>
        <taxon>Metazoa</taxon>
        <taxon>Chordata</taxon>
        <taxon>Craniata</taxon>
        <taxon>Vertebrata</taxon>
        <taxon>Euteleostomi</taxon>
        <taxon>Mammalia</taxon>
        <taxon>Eutheria</taxon>
        <taxon>Euarchontoglires</taxon>
        <taxon>Primates</taxon>
        <taxon>Haplorrhini</taxon>
        <taxon>Tarsiiformes</taxon>
        <taxon>Tarsiidae</taxon>
        <taxon>Carlito</taxon>
    </lineage>
</organism>
<evidence type="ECO:0000313" key="2">
    <source>
        <dbReference type="RefSeq" id="XP_008056421.1"/>
    </source>
</evidence>